<feature type="transmembrane region" description="Helical" evidence="1">
    <location>
        <begin position="32"/>
        <end position="52"/>
    </location>
</feature>
<dbReference type="Pfam" id="PF04235">
    <property type="entry name" value="DUF418"/>
    <property type="match status" value="1"/>
</dbReference>
<reference evidence="3 4" key="1">
    <citation type="submission" date="2013-06" db="EMBL/GenBank/DDBJ databases">
        <authorList>
            <person name="Weinstock G."/>
            <person name="Sodergren E."/>
            <person name="Lobos E.A."/>
            <person name="Fulton L."/>
            <person name="Fulton R."/>
            <person name="Courtney L."/>
            <person name="Fronick C."/>
            <person name="O'Laughlin M."/>
            <person name="Godfrey J."/>
            <person name="Wilson R.M."/>
            <person name="Miner T."/>
            <person name="Farmer C."/>
            <person name="Delehaunty K."/>
            <person name="Cordes M."/>
            <person name="Minx P."/>
            <person name="Tomlinson C."/>
            <person name="Chen J."/>
            <person name="Wollam A."/>
            <person name="Pepin K.H."/>
            <person name="Bhonagiri V."/>
            <person name="Zhang X."/>
            <person name="Warren W."/>
            <person name="Mitreva M."/>
            <person name="Mardis E.R."/>
            <person name="Wilson R.K."/>
        </authorList>
    </citation>
    <scope>NUCLEOTIDE SEQUENCE [LARGE SCALE GENOMIC DNA]</scope>
    <source>
        <strain evidence="3 4">F0510</strain>
    </source>
</reference>
<dbReference type="Proteomes" id="UP000016498">
    <property type="component" value="Unassembled WGS sequence"/>
</dbReference>
<keyword evidence="1" id="KW-0812">Transmembrane</keyword>
<dbReference type="AlphaFoldDB" id="U1Q0F8"/>
<name>U1Q0F8_9ACTO</name>
<feature type="transmembrane region" description="Helical" evidence="1">
    <location>
        <begin position="64"/>
        <end position="82"/>
    </location>
</feature>
<organism evidence="3 4">
    <name type="scientific">Actinomyces johnsonii F0510</name>
    <dbReference type="NCBI Taxonomy" id="1227262"/>
    <lineage>
        <taxon>Bacteria</taxon>
        <taxon>Bacillati</taxon>
        <taxon>Actinomycetota</taxon>
        <taxon>Actinomycetes</taxon>
        <taxon>Actinomycetales</taxon>
        <taxon>Actinomycetaceae</taxon>
        <taxon>Actinomyces</taxon>
    </lineage>
</organism>
<gene>
    <name evidence="3" type="ORF">HMPREF1549_02653</name>
</gene>
<dbReference type="OrthoDB" id="2388539at2"/>
<accession>U1Q0F8</accession>
<evidence type="ECO:0000313" key="4">
    <source>
        <dbReference type="Proteomes" id="UP000016498"/>
    </source>
</evidence>
<dbReference type="RefSeq" id="WP_021607278.1">
    <property type="nucleotide sequence ID" value="NZ_KE951772.1"/>
</dbReference>
<dbReference type="InterPro" id="IPR007349">
    <property type="entry name" value="DUF418"/>
</dbReference>
<dbReference type="HOGENOM" id="CLU_1931868_0_0_11"/>
<dbReference type="PATRIC" id="fig|1227262.3.peg.2157"/>
<dbReference type="EMBL" id="AWSD01000310">
    <property type="protein sequence ID" value="ERH16096.1"/>
    <property type="molecule type" value="Genomic_DNA"/>
</dbReference>
<feature type="domain" description="DUF418" evidence="2">
    <location>
        <begin position="18"/>
        <end position="100"/>
    </location>
</feature>
<evidence type="ECO:0000256" key="1">
    <source>
        <dbReference type="SAM" id="Phobius"/>
    </source>
</evidence>
<evidence type="ECO:0000313" key="3">
    <source>
        <dbReference type="EMBL" id="ERH16096.1"/>
    </source>
</evidence>
<keyword evidence="1" id="KW-1133">Transmembrane helix</keyword>
<proteinExistence type="predicted"/>
<comment type="caution">
    <text evidence="3">The sequence shown here is derived from an EMBL/GenBank/DDBJ whole genome shotgun (WGS) entry which is preliminary data.</text>
</comment>
<sequence length="131" mass="13702">LALLALYAGGPRTDGRLTGLRKLASNVGRRSMTAYLSQSFLFAIIFLALPALTGIELHLGEARAAGIAAAVWLATVGLCAALERGGHAGPFETLLRTAVARSERRRRLPAAPVAVASTDPVATPDAYDLVH</sequence>
<feature type="non-terminal residue" evidence="3">
    <location>
        <position position="1"/>
    </location>
</feature>
<keyword evidence="1" id="KW-0472">Membrane</keyword>
<protein>
    <recommendedName>
        <fullName evidence="2">DUF418 domain-containing protein</fullName>
    </recommendedName>
</protein>
<evidence type="ECO:0000259" key="2">
    <source>
        <dbReference type="Pfam" id="PF04235"/>
    </source>
</evidence>